<reference evidence="2 3" key="1">
    <citation type="submission" date="2017-03" db="EMBL/GenBank/DDBJ databases">
        <authorList>
            <person name="Afonso C.L."/>
            <person name="Miller P.J."/>
            <person name="Scott M.A."/>
            <person name="Spackman E."/>
            <person name="Goraichik I."/>
            <person name="Dimitrov K.M."/>
            <person name="Suarez D.L."/>
            <person name="Swayne D.E."/>
        </authorList>
    </citation>
    <scope>NUCLEOTIDE SEQUENCE [LARGE SCALE GENOMIC DNA]</scope>
    <source>
        <strain evidence="2">Genome sequencing of Nitrospira japonica strain NJ11</strain>
    </source>
</reference>
<proteinExistence type="predicted"/>
<feature type="compositionally biased region" description="Basic and acidic residues" evidence="1">
    <location>
        <begin position="44"/>
        <end position="55"/>
    </location>
</feature>
<sequence>MEANRFLRAIPNDRTASAVMRAAHEMETAESEVAGPGRRAGGRQAKESRRGRTTW</sequence>
<dbReference type="STRING" id="1325564.NSJP_2740"/>
<dbReference type="Proteomes" id="UP000192042">
    <property type="component" value="Chromosome I"/>
</dbReference>
<keyword evidence="3" id="KW-1185">Reference proteome</keyword>
<dbReference type="KEGG" id="nja:NSJP_2740"/>
<name>A0A1W1I7C0_9BACT</name>
<protein>
    <submittedName>
        <fullName evidence="2">Uncharacterized protein</fullName>
    </submittedName>
</protein>
<organism evidence="2 3">
    <name type="scientific">Nitrospira japonica</name>
    <dbReference type="NCBI Taxonomy" id="1325564"/>
    <lineage>
        <taxon>Bacteria</taxon>
        <taxon>Pseudomonadati</taxon>
        <taxon>Nitrospirota</taxon>
        <taxon>Nitrospiria</taxon>
        <taxon>Nitrospirales</taxon>
        <taxon>Nitrospiraceae</taxon>
        <taxon>Nitrospira</taxon>
    </lineage>
</organism>
<dbReference type="AlphaFoldDB" id="A0A1W1I7C0"/>
<evidence type="ECO:0000256" key="1">
    <source>
        <dbReference type="SAM" id="MobiDB-lite"/>
    </source>
</evidence>
<feature type="region of interest" description="Disordered" evidence="1">
    <location>
        <begin position="26"/>
        <end position="55"/>
    </location>
</feature>
<accession>A0A1W1I7C0</accession>
<evidence type="ECO:0000313" key="3">
    <source>
        <dbReference type="Proteomes" id="UP000192042"/>
    </source>
</evidence>
<gene>
    <name evidence="2" type="ORF">NSJP_2740</name>
</gene>
<dbReference type="EMBL" id="LT828648">
    <property type="protein sequence ID" value="SLM48907.1"/>
    <property type="molecule type" value="Genomic_DNA"/>
</dbReference>
<evidence type="ECO:0000313" key="2">
    <source>
        <dbReference type="EMBL" id="SLM48907.1"/>
    </source>
</evidence>